<dbReference type="GeneID" id="96623898"/>
<name>A0A7H2BB92_9MICC</name>
<sequence length="94" mass="10268">MGCCVEGWCAEPAFFEDGGTSADAWRQQPGSPAYCTRLSAEELKRALAQAESQFLAQRRELILEIIADRAAQNPEAITVEYVTAVNRLVTAGTF</sequence>
<accession>A0A7H2BB92</accession>
<dbReference type="EMBL" id="CP061539">
    <property type="protein sequence ID" value="QNV36938.1"/>
    <property type="molecule type" value="Genomic_DNA"/>
</dbReference>
<keyword evidence="2" id="KW-1185">Reference proteome</keyword>
<evidence type="ECO:0000313" key="1">
    <source>
        <dbReference type="EMBL" id="QNV36938.1"/>
    </source>
</evidence>
<proteinExistence type="predicted"/>
<dbReference type="Proteomes" id="UP000516404">
    <property type="component" value="Chromosome"/>
</dbReference>
<gene>
    <name evidence="1" type="ORF">IDM49_06580</name>
</gene>
<dbReference type="AlphaFoldDB" id="A0A7H2BB92"/>
<dbReference type="KEGG" id="rter:IDM49_06580"/>
<reference evidence="1 2" key="1">
    <citation type="submission" date="2020-09" db="EMBL/GenBank/DDBJ databases">
        <title>Investigation of environmental microbes.</title>
        <authorList>
            <person name="Ou Y."/>
            <person name="Kang Q."/>
        </authorList>
    </citation>
    <scope>NUCLEOTIDE SEQUENCE [LARGE SCALE GENOMIC DNA]</scope>
    <source>
        <strain evidence="1 2">KJZ-14</strain>
    </source>
</reference>
<dbReference type="RefSeq" id="WP_190723941.1">
    <property type="nucleotide sequence ID" value="NZ_CP061539.1"/>
</dbReference>
<evidence type="ECO:0000313" key="2">
    <source>
        <dbReference type="Proteomes" id="UP000516404"/>
    </source>
</evidence>
<organism evidence="1 2">
    <name type="scientific">Rothia terrae</name>
    <dbReference type="NCBI Taxonomy" id="396015"/>
    <lineage>
        <taxon>Bacteria</taxon>
        <taxon>Bacillati</taxon>
        <taxon>Actinomycetota</taxon>
        <taxon>Actinomycetes</taxon>
        <taxon>Micrococcales</taxon>
        <taxon>Micrococcaceae</taxon>
        <taxon>Rothia</taxon>
    </lineage>
</organism>
<protein>
    <submittedName>
        <fullName evidence="1">Uncharacterized protein</fullName>
    </submittedName>
</protein>